<protein>
    <recommendedName>
        <fullName evidence="3">Outer membrane protein beta-barrel domain-containing protein</fullName>
    </recommendedName>
</protein>
<evidence type="ECO:0000313" key="2">
    <source>
        <dbReference type="Proteomes" id="UP000192360"/>
    </source>
</evidence>
<dbReference type="Proteomes" id="UP000192360">
    <property type="component" value="Unassembled WGS sequence"/>
</dbReference>
<name>A0A1W1YH82_9FLAO</name>
<dbReference type="RefSeq" id="WP_084059790.1">
    <property type="nucleotide sequence ID" value="NZ_FWXO01000001.1"/>
</dbReference>
<dbReference type="EMBL" id="FWXO01000001">
    <property type="protein sequence ID" value="SMC35482.1"/>
    <property type="molecule type" value="Genomic_DNA"/>
</dbReference>
<evidence type="ECO:0000313" key="1">
    <source>
        <dbReference type="EMBL" id="SMC35482.1"/>
    </source>
</evidence>
<dbReference type="OrthoDB" id="943345at2"/>
<sequence length="207" mass="23295">MPYKLLLILMFLLSYINVFSQNSNNSYLELNFAKGVHGSGDITGFQYGILFAQSFSKKLDWTLSFEGSLHDEPDTPLFYSDEWDPLYNSTLHNVTSGLQLGAGVRFNIAHTRWHLFGFGLSSIFRYQVTSLPDVTIVEYPAITGLPYPVRVFITESPYRTFAVGGSLKLYYGYKVSDKYTIGTGGSFQIDTNGDTIGSYFISVSRKF</sequence>
<accession>A0A1W1YH82</accession>
<dbReference type="STRING" id="504486.SAMN05660703_0480"/>
<organism evidence="1 2">
    <name type="scientific">Cellulophaga tyrosinoxydans</name>
    <dbReference type="NCBI Taxonomy" id="504486"/>
    <lineage>
        <taxon>Bacteria</taxon>
        <taxon>Pseudomonadati</taxon>
        <taxon>Bacteroidota</taxon>
        <taxon>Flavobacteriia</taxon>
        <taxon>Flavobacteriales</taxon>
        <taxon>Flavobacteriaceae</taxon>
        <taxon>Cellulophaga</taxon>
    </lineage>
</organism>
<dbReference type="AlphaFoldDB" id="A0A1W1YH82"/>
<proteinExistence type="predicted"/>
<keyword evidence="2" id="KW-1185">Reference proteome</keyword>
<evidence type="ECO:0008006" key="3">
    <source>
        <dbReference type="Google" id="ProtNLM"/>
    </source>
</evidence>
<reference evidence="1 2" key="1">
    <citation type="submission" date="2017-04" db="EMBL/GenBank/DDBJ databases">
        <authorList>
            <person name="Afonso C.L."/>
            <person name="Miller P.J."/>
            <person name="Scott M.A."/>
            <person name="Spackman E."/>
            <person name="Goraichik I."/>
            <person name="Dimitrov K.M."/>
            <person name="Suarez D.L."/>
            <person name="Swayne D.E."/>
        </authorList>
    </citation>
    <scope>NUCLEOTIDE SEQUENCE [LARGE SCALE GENOMIC DNA]</scope>
    <source>
        <strain evidence="1 2">DSM 21164</strain>
    </source>
</reference>
<gene>
    <name evidence="1" type="ORF">SAMN05660703_0480</name>
</gene>